<evidence type="ECO:0000313" key="2">
    <source>
        <dbReference type="EMBL" id="MBF1164503.1"/>
    </source>
</evidence>
<reference evidence="2" key="1">
    <citation type="submission" date="2020-04" db="EMBL/GenBank/DDBJ databases">
        <title>Deep metagenomics examines the oral microbiome during advanced dental caries in children, revealing novel taxa and co-occurrences with host molecules.</title>
        <authorList>
            <person name="Baker J.L."/>
            <person name="Morton J.T."/>
            <person name="Dinis M."/>
            <person name="Alvarez R."/>
            <person name="Tran N.C."/>
            <person name="Knight R."/>
            <person name="Edlund A."/>
        </authorList>
    </citation>
    <scope>NUCLEOTIDE SEQUENCE</scope>
    <source>
        <strain evidence="2">JCVI_32_bin.24</strain>
    </source>
</reference>
<dbReference type="EMBL" id="JABZMI010000077">
    <property type="protein sequence ID" value="MBF1164503.1"/>
    <property type="molecule type" value="Genomic_DNA"/>
</dbReference>
<protein>
    <recommendedName>
        <fullName evidence="1">DUF7660 domain-containing protein</fullName>
    </recommendedName>
</protein>
<name>A0A930BV17_9RHOO</name>
<proteinExistence type="predicted"/>
<gene>
    <name evidence="2" type="ORF">HXL68_05640</name>
</gene>
<evidence type="ECO:0000313" key="3">
    <source>
        <dbReference type="Proteomes" id="UP000718593"/>
    </source>
</evidence>
<dbReference type="Proteomes" id="UP000718593">
    <property type="component" value="Unassembled WGS sequence"/>
</dbReference>
<feature type="domain" description="DUF7660" evidence="1">
    <location>
        <begin position="12"/>
        <end position="84"/>
    </location>
</feature>
<sequence length="84" mass="9794">MELHQQVQSVCSKESLAEFVAALRGDLENNPSQWENVTLNQFLTAMESWIMDMDQFYKNTGQEPPVNPTWKTFADMLYASRIYE</sequence>
<accession>A0A930BV17</accession>
<comment type="caution">
    <text evidence="2">The sequence shown here is derived from an EMBL/GenBank/DDBJ whole genome shotgun (WGS) entry which is preliminary data.</text>
</comment>
<dbReference type="AlphaFoldDB" id="A0A930BV17"/>
<dbReference type="InterPro" id="IPR056077">
    <property type="entry name" value="DUF7660"/>
</dbReference>
<dbReference type="Pfam" id="PF24693">
    <property type="entry name" value="DUF7660"/>
    <property type="match status" value="1"/>
</dbReference>
<evidence type="ECO:0000259" key="1">
    <source>
        <dbReference type="Pfam" id="PF24693"/>
    </source>
</evidence>
<organism evidence="2 3">
    <name type="scientific">Dechloromonas agitata</name>
    <dbReference type="NCBI Taxonomy" id="73030"/>
    <lineage>
        <taxon>Bacteria</taxon>
        <taxon>Pseudomonadati</taxon>
        <taxon>Pseudomonadota</taxon>
        <taxon>Betaproteobacteria</taxon>
        <taxon>Rhodocyclales</taxon>
        <taxon>Azonexaceae</taxon>
        <taxon>Dechloromonas</taxon>
    </lineage>
</organism>